<dbReference type="EMBL" id="JRQD01000001">
    <property type="protein sequence ID" value="KGM07997.1"/>
    <property type="molecule type" value="Genomic_DNA"/>
</dbReference>
<dbReference type="Gene3D" id="3.40.50.1470">
    <property type="entry name" value="Peptidyl-tRNA hydrolase"/>
    <property type="match status" value="1"/>
</dbReference>
<dbReference type="GO" id="GO:0004045">
    <property type="term" value="F:peptidyl-tRNA hydrolase activity"/>
    <property type="evidence" value="ECO:0007669"/>
    <property type="project" value="UniProtKB-UniRule"/>
</dbReference>
<dbReference type="Proteomes" id="UP000029999">
    <property type="component" value="Unassembled WGS sequence"/>
</dbReference>
<comment type="similarity">
    <text evidence="5 7 9">Belongs to the PTH family.</text>
</comment>
<dbReference type="AlphaFoldDB" id="A0A0A0BJY4"/>
<comment type="subcellular location">
    <subcellularLocation>
        <location evidence="7">Cytoplasm</location>
    </subcellularLocation>
</comment>
<dbReference type="Pfam" id="PF01195">
    <property type="entry name" value="Pept_tRNA_hydro"/>
    <property type="match status" value="1"/>
</dbReference>
<keyword evidence="2 7" id="KW-0820">tRNA-binding</keyword>
<dbReference type="EMBL" id="JRQD01000001">
    <property type="protein sequence ID" value="KGM07999.1"/>
    <property type="molecule type" value="Genomic_DNA"/>
</dbReference>
<dbReference type="GO" id="GO:0005737">
    <property type="term" value="C:cytoplasm"/>
    <property type="evidence" value="ECO:0007669"/>
    <property type="project" value="UniProtKB-SubCell"/>
</dbReference>
<feature type="binding site" evidence="7">
    <location>
        <position position="69"/>
    </location>
    <ligand>
        <name>tRNA</name>
        <dbReference type="ChEBI" id="CHEBI:17843"/>
    </ligand>
</feature>
<comment type="subunit">
    <text evidence="7">Monomer.</text>
</comment>
<dbReference type="RefSeq" id="WP_036311453.1">
    <property type="nucleotide sequence ID" value="NZ_JRQD01000001.1"/>
</dbReference>
<evidence type="ECO:0000256" key="7">
    <source>
        <dbReference type="HAMAP-Rule" id="MF_00083"/>
    </source>
</evidence>
<evidence type="ECO:0000256" key="5">
    <source>
        <dbReference type="ARBA" id="ARBA00038063"/>
    </source>
</evidence>
<evidence type="ECO:0000256" key="8">
    <source>
        <dbReference type="RuleBase" id="RU000673"/>
    </source>
</evidence>
<dbReference type="HAMAP" id="MF_00083">
    <property type="entry name" value="Pept_tRNA_hydro_bact"/>
    <property type="match status" value="1"/>
</dbReference>
<comment type="function">
    <text evidence="7">Catalyzes the release of premature peptidyl moieties from peptidyl-tRNA molecules trapped in stalled 50S ribosomal subunits, and thus maintains levels of free tRNAs and 50S ribosomes.</text>
</comment>
<feature type="active site" description="Proton acceptor" evidence="7">
    <location>
        <position position="21"/>
    </location>
</feature>
<dbReference type="InterPro" id="IPR036416">
    <property type="entry name" value="Pept_tRNA_hydro_sf"/>
</dbReference>
<dbReference type="EC" id="3.1.1.29" evidence="1 7"/>
<evidence type="ECO:0000256" key="9">
    <source>
        <dbReference type="RuleBase" id="RU004320"/>
    </source>
</evidence>
<sequence>MASWIIAGLGNPGSQYEGTRHNVGFWLLDQLARELGVNFTVQNRYHGQLVQCSLDEHKVYLLKPLTFMNRSGQSVAALANFYKIPLQNILVVHDELDLEPGVVRLKRDGGHGGHNGLRDIIAQTGDKNFLRCRLGIGHPGHSKLVSDYVLSKPSPTDRQQVETAIDNVLQILPDVLSDKLDKAMNWLHSQ</sequence>
<proteinExistence type="inferred from homology"/>
<evidence type="ECO:0000256" key="2">
    <source>
        <dbReference type="ARBA" id="ARBA00022555"/>
    </source>
</evidence>
<keyword evidence="7" id="KW-0963">Cytoplasm</keyword>
<dbReference type="GO" id="GO:0000049">
    <property type="term" value="F:tRNA binding"/>
    <property type="evidence" value="ECO:0007669"/>
    <property type="project" value="UniProtKB-UniRule"/>
</dbReference>
<dbReference type="PANTHER" id="PTHR17224:SF1">
    <property type="entry name" value="PEPTIDYL-TRNA HYDROLASE"/>
    <property type="match status" value="1"/>
</dbReference>
<dbReference type="GO" id="GO:0072344">
    <property type="term" value="P:rescue of stalled ribosome"/>
    <property type="evidence" value="ECO:0007669"/>
    <property type="project" value="UniProtKB-UniRule"/>
</dbReference>
<dbReference type="STRING" id="392484.LP43_0417"/>
<protein>
    <recommendedName>
        <fullName evidence="6 7">Peptidyl-tRNA hydrolase</fullName>
        <shortName evidence="7">Pth</shortName>
        <ecNumber evidence="1 7">3.1.1.29</ecNumber>
    </recommendedName>
</protein>
<dbReference type="CDD" id="cd00462">
    <property type="entry name" value="PTH"/>
    <property type="match status" value="1"/>
</dbReference>
<dbReference type="InterPro" id="IPR018171">
    <property type="entry name" value="Pept_tRNA_hydro_CS"/>
</dbReference>
<dbReference type="SUPFAM" id="SSF53178">
    <property type="entry name" value="Peptidyl-tRNA hydrolase-like"/>
    <property type="match status" value="1"/>
</dbReference>
<reference evidence="10 12" key="1">
    <citation type="submission" date="2014-09" db="EMBL/GenBank/DDBJ databases">
        <authorList>
            <person name="Grob C."/>
            <person name="Taubert M."/>
            <person name="Howat A.M."/>
            <person name="Burns O.J."/>
            <person name="Dixon J.L."/>
            <person name="Chen Y."/>
            <person name="Murrell J.C."/>
        </authorList>
    </citation>
    <scope>NUCLEOTIDE SEQUENCE [LARGE SCALE GENOMIC DNA]</scope>
    <source>
        <strain evidence="10">L4</strain>
    </source>
</reference>
<dbReference type="GO" id="GO:0006515">
    <property type="term" value="P:protein quality control for misfolded or incompletely synthesized proteins"/>
    <property type="evidence" value="ECO:0007669"/>
    <property type="project" value="UniProtKB-UniRule"/>
</dbReference>
<dbReference type="PANTHER" id="PTHR17224">
    <property type="entry name" value="PEPTIDYL-TRNA HYDROLASE"/>
    <property type="match status" value="1"/>
</dbReference>
<evidence type="ECO:0000256" key="4">
    <source>
        <dbReference type="ARBA" id="ARBA00022884"/>
    </source>
</evidence>
<evidence type="ECO:0000256" key="3">
    <source>
        <dbReference type="ARBA" id="ARBA00022801"/>
    </source>
</evidence>
<evidence type="ECO:0000313" key="12">
    <source>
        <dbReference type="Proteomes" id="UP000029999"/>
    </source>
</evidence>
<keyword evidence="4 7" id="KW-0694">RNA-binding</keyword>
<organism evidence="10 12">
    <name type="scientific">Methylophaga thiooxydans</name>
    <dbReference type="NCBI Taxonomy" id="392484"/>
    <lineage>
        <taxon>Bacteria</taxon>
        <taxon>Pseudomonadati</taxon>
        <taxon>Pseudomonadota</taxon>
        <taxon>Gammaproteobacteria</taxon>
        <taxon>Thiotrichales</taxon>
        <taxon>Piscirickettsiaceae</taxon>
        <taxon>Methylophaga</taxon>
    </lineage>
</organism>
<evidence type="ECO:0000313" key="10">
    <source>
        <dbReference type="EMBL" id="KGM07997.1"/>
    </source>
</evidence>
<feature type="site" description="Stabilizes the basic form of H active site to accept a proton" evidence="7">
    <location>
        <position position="94"/>
    </location>
</feature>
<dbReference type="InterPro" id="IPR001328">
    <property type="entry name" value="Pept_tRNA_hydro"/>
</dbReference>
<evidence type="ECO:0000313" key="11">
    <source>
        <dbReference type="EMBL" id="KGM07999.1"/>
    </source>
</evidence>
<feature type="binding site" evidence="7">
    <location>
        <position position="115"/>
    </location>
    <ligand>
        <name>tRNA</name>
        <dbReference type="ChEBI" id="CHEBI:17843"/>
    </ligand>
</feature>
<comment type="catalytic activity">
    <reaction evidence="7 8">
        <text>an N-acyl-L-alpha-aminoacyl-tRNA + H2O = an N-acyl-L-amino acid + a tRNA + H(+)</text>
        <dbReference type="Rhea" id="RHEA:54448"/>
        <dbReference type="Rhea" id="RHEA-COMP:10123"/>
        <dbReference type="Rhea" id="RHEA-COMP:13883"/>
        <dbReference type="ChEBI" id="CHEBI:15377"/>
        <dbReference type="ChEBI" id="CHEBI:15378"/>
        <dbReference type="ChEBI" id="CHEBI:59874"/>
        <dbReference type="ChEBI" id="CHEBI:78442"/>
        <dbReference type="ChEBI" id="CHEBI:138191"/>
        <dbReference type="EC" id="3.1.1.29"/>
    </reaction>
</comment>
<feature type="binding site" evidence="7">
    <location>
        <position position="16"/>
    </location>
    <ligand>
        <name>tRNA</name>
        <dbReference type="ChEBI" id="CHEBI:17843"/>
    </ligand>
</feature>
<evidence type="ECO:0000256" key="1">
    <source>
        <dbReference type="ARBA" id="ARBA00013260"/>
    </source>
</evidence>
<comment type="function">
    <text evidence="7">Hydrolyzes ribosome-free peptidyl-tRNAs (with 1 or more amino acids incorporated), which drop off the ribosome during protein synthesis, or as a result of ribosome stalling.</text>
</comment>
<dbReference type="PROSITE" id="PS01195">
    <property type="entry name" value="PEPT_TRNA_HYDROL_1"/>
    <property type="match status" value="1"/>
</dbReference>
<feature type="site" description="Discriminates between blocked and unblocked aminoacyl-tRNA" evidence="7">
    <location>
        <position position="11"/>
    </location>
</feature>
<dbReference type="PROSITE" id="PS01196">
    <property type="entry name" value="PEPT_TRNA_HYDROL_2"/>
    <property type="match status" value="1"/>
</dbReference>
<dbReference type="NCBIfam" id="TIGR00447">
    <property type="entry name" value="pth"/>
    <property type="match status" value="1"/>
</dbReference>
<keyword evidence="3 7" id="KW-0378">Hydrolase</keyword>
<gene>
    <name evidence="7" type="primary">pth</name>
    <name evidence="10" type="ORF">LP43_0417</name>
    <name evidence="11" type="ORF">LP43_0421</name>
</gene>
<name>A0A0A0BJY4_9GAMM</name>
<evidence type="ECO:0000256" key="6">
    <source>
        <dbReference type="ARBA" id="ARBA00050038"/>
    </source>
</evidence>
<feature type="binding site" evidence="7">
    <location>
        <position position="67"/>
    </location>
    <ligand>
        <name>tRNA</name>
        <dbReference type="ChEBI" id="CHEBI:17843"/>
    </ligand>
</feature>
<dbReference type="FunFam" id="3.40.50.1470:FF:000001">
    <property type="entry name" value="Peptidyl-tRNA hydrolase"/>
    <property type="match status" value="1"/>
</dbReference>
<accession>A0A0A0BJY4</accession>
<comment type="caution">
    <text evidence="10">The sequence shown here is derived from an EMBL/GenBank/DDBJ whole genome shotgun (WGS) entry which is preliminary data.</text>
</comment>